<dbReference type="PROSITE" id="PS00280">
    <property type="entry name" value="BPTI_KUNITZ_1"/>
    <property type="match status" value="1"/>
</dbReference>
<dbReference type="InterPro" id="IPR020901">
    <property type="entry name" value="Prtase_inh_Kunz-CS"/>
</dbReference>
<dbReference type="EMBL" id="JACKWZ010000039">
    <property type="protein sequence ID" value="KAF9419758.1"/>
    <property type="molecule type" value="Genomic_DNA"/>
</dbReference>
<dbReference type="Proteomes" id="UP000648187">
    <property type="component" value="Unassembled WGS sequence"/>
</dbReference>
<evidence type="ECO:0000313" key="4">
    <source>
        <dbReference type="EMBL" id="KAF9419758.1"/>
    </source>
</evidence>
<comment type="caution">
    <text evidence="4">The sequence shown here is derived from an EMBL/GenBank/DDBJ whole genome shotgun (WGS) entry which is preliminary data.</text>
</comment>
<dbReference type="InterPro" id="IPR002223">
    <property type="entry name" value="Kunitz_BPTI"/>
</dbReference>
<accession>A0A835GPF7</accession>
<dbReference type="Pfam" id="PF00014">
    <property type="entry name" value="Kunitz_BPTI"/>
    <property type="match status" value="2"/>
</dbReference>
<dbReference type="SUPFAM" id="SSF57362">
    <property type="entry name" value="BPTI-like"/>
    <property type="match status" value="2"/>
</dbReference>
<dbReference type="InterPro" id="IPR036880">
    <property type="entry name" value="Kunitz_BPTI_sf"/>
</dbReference>
<feature type="domain" description="BPTI/Kunitz inhibitor" evidence="3">
    <location>
        <begin position="87"/>
        <end position="137"/>
    </location>
</feature>
<dbReference type="InterPro" id="IPR050098">
    <property type="entry name" value="TFPI/VKTCI-like"/>
</dbReference>
<reference evidence="4" key="1">
    <citation type="submission" date="2020-08" db="EMBL/GenBank/DDBJ databases">
        <title>Spodoptera exigua strain:BAW_Kor-Di-RS1 Genome sequencing and assembly.</title>
        <authorList>
            <person name="Kim J."/>
            <person name="Nam H.Y."/>
            <person name="Kwon M."/>
            <person name="Choi J.H."/>
            <person name="Cho S.R."/>
            <person name="Kim G.-H."/>
        </authorList>
    </citation>
    <scope>NUCLEOTIDE SEQUENCE</scope>
    <source>
        <strain evidence="4">BAW_Kor-Di-RS1</strain>
        <tissue evidence="4">Whole-body</tissue>
    </source>
</reference>
<sequence>MYIFADDIAKLPPSMHCKFQPNRIQCGGSRTQLRYYWDIHGQSCKPFYYGNCKDSYNMFTSLPSCRDNCEDYAHVPTFKNLTEKIFCLLQPEFGNCNSYYPRWYFDINEMQCKGFSFSGCGGNHNRFDSFTDCAHACGDVVSHKNLTVSK</sequence>
<evidence type="ECO:0000256" key="1">
    <source>
        <dbReference type="ARBA" id="ARBA00022690"/>
    </source>
</evidence>
<dbReference type="PROSITE" id="PS50279">
    <property type="entry name" value="BPTI_KUNITZ_2"/>
    <property type="match status" value="2"/>
</dbReference>
<dbReference type="PRINTS" id="PR00759">
    <property type="entry name" value="BASICPTASE"/>
</dbReference>
<dbReference type="Gene3D" id="4.10.410.10">
    <property type="entry name" value="Pancreatic trypsin inhibitor Kunitz domain"/>
    <property type="match status" value="2"/>
</dbReference>
<evidence type="ECO:0000313" key="5">
    <source>
        <dbReference type="Proteomes" id="UP000648187"/>
    </source>
</evidence>
<keyword evidence="1" id="KW-0646">Protease inhibitor</keyword>
<dbReference type="PANTHER" id="PTHR10083">
    <property type="entry name" value="KUNITZ-TYPE PROTEASE INHIBITOR-RELATED"/>
    <property type="match status" value="1"/>
</dbReference>
<keyword evidence="2" id="KW-0722">Serine protease inhibitor</keyword>
<evidence type="ECO:0000259" key="3">
    <source>
        <dbReference type="PROSITE" id="PS50279"/>
    </source>
</evidence>
<protein>
    <recommendedName>
        <fullName evidence="3">BPTI/Kunitz inhibitor domain-containing protein</fullName>
    </recommendedName>
</protein>
<dbReference type="SMART" id="SM00131">
    <property type="entry name" value="KU"/>
    <property type="match status" value="2"/>
</dbReference>
<dbReference type="CDD" id="cd00109">
    <property type="entry name" value="Kunitz-type"/>
    <property type="match status" value="1"/>
</dbReference>
<organism evidence="4 5">
    <name type="scientific">Spodoptera exigua</name>
    <name type="common">Beet armyworm</name>
    <name type="synonym">Noctua fulgens</name>
    <dbReference type="NCBI Taxonomy" id="7107"/>
    <lineage>
        <taxon>Eukaryota</taxon>
        <taxon>Metazoa</taxon>
        <taxon>Ecdysozoa</taxon>
        <taxon>Arthropoda</taxon>
        <taxon>Hexapoda</taxon>
        <taxon>Insecta</taxon>
        <taxon>Pterygota</taxon>
        <taxon>Neoptera</taxon>
        <taxon>Endopterygota</taxon>
        <taxon>Lepidoptera</taxon>
        <taxon>Glossata</taxon>
        <taxon>Ditrysia</taxon>
        <taxon>Noctuoidea</taxon>
        <taxon>Noctuidae</taxon>
        <taxon>Amphipyrinae</taxon>
        <taxon>Spodoptera</taxon>
    </lineage>
</organism>
<name>A0A835GPF7_SPOEX</name>
<proteinExistence type="predicted"/>
<keyword evidence="5" id="KW-1185">Reference proteome</keyword>
<feature type="domain" description="BPTI/Kunitz inhibitor" evidence="3">
    <location>
        <begin position="17"/>
        <end position="69"/>
    </location>
</feature>
<dbReference type="AlphaFoldDB" id="A0A835GPF7"/>
<dbReference type="GO" id="GO:0004867">
    <property type="term" value="F:serine-type endopeptidase inhibitor activity"/>
    <property type="evidence" value="ECO:0007669"/>
    <property type="project" value="UniProtKB-KW"/>
</dbReference>
<gene>
    <name evidence="4" type="ORF">HW555_003757</name>
</gene>
<evidence type="ECO:0000256" key="2">
    <source>
        <dbReference type="ARBA" id="ARBA00022900"/>
    </source>
</evidence>